<keyword evidence="3" id="KW-0812">Transmembrane</keyword>
<keyword evidence="6" id="KW-1185">Reference proteome</keyword>
<evidence type="ECO:0000313" key="5">
    <source>
        <dbReference type="EMBL" id="KAK3098246.1"/>
    </source>
</evidence>
<evidence type="ECO:0000259" key="4">
    <source>
        <dbReference type="PROSITE" id="PS50825"/>
    </source>
</evidence>
<organism evidence="5 6">
    <name type="scientific">Pinctada imbricata</name>
    <name type="common">Atlantic pearl-oyster</name>
    <name type="synonym">Pinctada martensii</name>
    <dbReference type="NCBI Taxonomy" id="66713"/>
    <lineage>
        <taxon>Eukaryota</taxon>
        <taxon>Metazoa</taxon>
        <taxon>Spiralia</taxon>
        <taxon>Lophotrochozoa</taxon>
        <taxon>Mollusca</taxon>
        <taxon>Bivalvia</taxon>
        <taxon>Autobranchia</taxon>
        <taxon>Pteriomorphia</taxon>
        <taxon>Pterioida</taxon>
        <taxon>Pterioidea</taxon>
        <taxon>Pteriidae</taxon>
        <taxon>Pinctada</taxon>
    </lineage>
</organism>
<feature type="domain" description="HYR" evidence="4">
    <location>
        <begin position="220"/>
        <end position="299"/>
    </location>
</feature>
<evidence type="ECO:0000256" key="1">
    <source>
        <dbReference type="ARBA" id="ARBA00022737"/>
    </source>
</evidence>
<keyword evidence="1" id="KW-0677">Repeat</keyword>
<reference evidence="5" key="1">
    <citation type="submission" date="2019-08" db="EMBL/GenBank/DDBJ databases">
        <title>The improved chromosome-level genome for the pearl oyster Pinctada fucata martensii using PacBio sequencing and Hi-C.</title>
        <authorList>
            <person name="Zheng Z."/>
        </authorList>
    </citation>
    <scope>NUCLEOTIDE SEQUENCE</scope>
    <source>
        <strain evidence="5">ZZ-2019</strain>
        <tissue evidence="5">Adductor muscle</tissue>
    </source>
</reference>
<evidence type="ECO:0000313" key="6">
    <source>
        <dbReference type="Proteomes" id="UP001186944"/>
    </source>
</evidence>
<name>A0AA88Y5U6_PINIB</name>
<dbReference type="EMBL" id="VSWD01000007">
    <property type="protein sequence ID" value="KAK3098246.1"/>
    <property type="molecule type" value="Genomic_DNA"/>
</dbReference>
<keyword evidence="3" id="KW-0472">Membrane</keyword>
<dbReference type="PANTHER" id="PTHR24273:SF32">
    <property type="entry name" value="HYALIN"/>
    <property type="match status" value="1"/>
</dbReference>
<feature type="transmembrane region" description="Helical" evidence="3">
    <location>
        <begin position="313"/>
        <end position="338"/>
    </location>
</feature>
<dbReference type="PROSITE" id="PS50825">
    <property type="entry name" value="HYR"/>
    <property type="match status" value="1"/>
</dbReference>
<dbReference type="Proteomes" id="UP001186944">
    <property type="component" value="Unassembled WGS sequence"/>
</dbReference>
<dbReference type="PANTHER" id="PTHR24273">
    <property type="entry name" value="FI04643P-RELATED"/>
    <property type="match status" value="1"/>
</dbReference>
<feature type="compositionally biased region" description="Polar residues" evidence="2">
    <location>
        <begin position="411"/>
        <end position="429"/>
    </location>
</feature>
<sequence>METGVYIVFLVGLSAQSVYMNDDLPSCDGLSYNTNPSLYEYVGCRTNSDCTSAEVCCSRNGTSQCHTTVRFYFQNCLYNGKYYDVGSVFVGNYGVYCRCGQGILHGEIICSATVKSKHADICKAPDDSHHPNTTQEPFIGNCPNADQLVIVRIQEDKNIGYLTHQFHVTDWHGRVLTYLVSQEIYHICNCTHQPLYENMAISEPDEYGNEGVCCFKVIVEDIYPPVFRTCPENRMVSSGQSVSWIQPHVWDNVGVKNLTMTPKIKSGAVWRPGIYMVEYAAVDWSGNRAYCQFSVTVLGGHSDVTDSPERSSYPILTITSSIISIMAIAVLVVGALTIRKCRQGSRLQANNSFLSRLRAERIRHGHSFGSGGNDNAVFTVYDSEPPPYDIAVRDKLPDYISSDSPPPYESTSSDEQTGSSTISGVASNATVCDNSQSQYTLRNDGASQNENAQNSNRSSIVNIVNPDTIHTVV</sequence>
<gene>
    <name evidence="5" type="ORF">FSP39_017597</name>
</gene>
<protein>
    <recommendedName>
        <fullName evidence="4">HYR domain-containing protein</fullName>
    </recommendedName>
</protein>
<evidence type="ECO:0000256" key="2">
    <source>
        <dbReference type="SAM" id="MobiDB-lite"/>
    </source>
</evidence>
<evidence type="ECO:0000256" key="3">
    <source>
        <dbReference type="SAM" id="Phobius"/>
    </source>
</evidence>
<dbReference type="InterPro" id="IPR003410">
    <property type="entry name" value="HYR_dom"/>
</dbReference>
<comment type="caution">
    <text evidence="5">The sequence shown here is derived from an EMBL/GenBank/DDBJ whole genome shotgun (WGS) entry which is preliminary data.</text>
</comment>
<feature type="region of interest" description="Disordered" evidence="2">
    <location>
        <begin position="397"/>
        <end position="429"/>
    </location>
</feature>
<dbReference type="AlphaFoldDB" id="A0AA88Y5U6"/>
<proteinExistence type="predicted"/>
<accession>A0AA88Y5U6</accession>
<keyword evidence="3" id="KW-1133">Transmembrane helix</keyword>
<dbReference type="Pfam" id="PF02494">
    <property type="entry name" value="HYR"/>
    <property type="match status" value="1"/>
</dbReference>